<accession>A0ABS3BDV6</accession>
<keyword evidence="2" id="KW-0732">Signal</keyword>
<evidence type="ECO:0000313" key="5">
    <source>
        <dbReference type="Proteomes" id="UP000664344"/>
    </source>
</evidence>
<dbReference type="Proteomes" id="UP000664344">
    <property type="component" value="Unassembled WGS sequence"/>
</dbReference>
<dbReference type="SUPFAM" id="SSF53850">
    <property type="entry name" value="Periplasmic binding protein-like II"/>
    <property type="match status" value="1"/>
</dbReference>
<dbReference type="PANTHER" id="PTHR35936">
    <property type="entry name" value="MEMBRANE-BOUND LYTIC MUREIN TRANSGLYCOSYLASE F"/>
    <property type="match status" value="1"/>
</dbReference>
<dbReference type="Gene3D" id="3.40.190.10">
    <property type="entry name" value="Periplasmic binding protein-like II"/>
    <property type="match status" value="2"/>
</dbReference>
<evidence type="ECO:0000259" key="3">
    <source>
        <dbReference type="Pfam" id="PF00497"/>
    </source>
</evidence>
<dbReference type="Pfam" id="PF00497">
    <property type="entry name" value="SBP_bac_3"/>
    <property type="match status" value="1"/>
</dbReference>
<reference evidence="4 5" key="1">
    <citation type="submission" date="2021-02" db="EMBL/GenBank/DDBJ databases">
        <title>PHA producing bacteria isolated from coastal sediment in Guangdong, Shenzhen.</title>
        <authorList>
            <person name="Zheng W."/>
            <person name="Yu S."/>
            <person name="Huang Y."/>
        </authorList>
    </citation>
    <scope>NUCLEOTIDE SEQUENCE [LARGE SCALE GENOMIC DNA]</scope>
    <source>
        <strain evidence="4 5">TN21-5</strain>
    </source>
</reference>
<dbReference type="PANTHER" id="PTHR35936:SF6">
    <property type="entry name" value="AMINO ACID ABC TRANSPORTER SUBSTRATE-BINDING PAAT FAMILY PROTEIN"/>
    <property type="match status" value="1"/>
</dbReference>
<comment type="caution">
    <text evidence="4">The sequence shown here is derived from an EMBL/GenBank/DDBJ whole genome shotgun (WGS) entry which is preliminary data.</text>
</comment>
<feature type="domain" description="Solute-binding protein family 3/N-terminal" evidence="3">
    <location>
        <begin position="49"/>
        <end position="109"/>
    </location>
</feature>
<name>A0ABS3BDV6_9GAMM</name>
<organism evidence="4 5">
    <name type="scientific">Marinobacter daepoensis</name>
    <dbReference type="NCBI Taxonomy" id="262077"/>
    <lineage>
        <taxon>Bacteria</taxon>
        <taxon>Pseudomonadati</taxon>
        <taxon>Pseudomonadota</taxon>
        <taxon>Gammaproteobacteria</taxon>
        <taxon>Pseudomonadales</taxon>
        <taxon>Marinobacteraceae</taxon>
        <taxon>Marinobacter</taxon>
    </lineage>
</organism>
<keyword evidence="5" id="KW-1185">Reference proteome</keyword>
<gene>
    <name evidence="4" type="ORF">JYP53_08905</name>
</gene>
<evidence type="ECO:0000256" key="1">
    <source>
        <dbReference type="ARBA" id="ARBA00010333"/>
    </source>
</evidence>
<proteinExistence type="inferred from homology"/>
<dbReference type="InterPro" id="IPR001638">
    <property type="entry name" value="Solute-binding_3/MltF_N"/>
</dbReference>
<evidence type="ECO:0000313" key="4">
    <source>
        <dbReference type="EMBL" id="MBN7770018.1"/>
    </source>
</evidence>
<evidence type="ECO:0000256" key="2">
    <source>
        <dbReference type="ARBA" id="ARBA00022729"/>
    </source>
</evidence>
<dbReference type="EMBL" id="JAFKDB010000012">
    <property type="protein sequence ID" value="MBN7770018.1"/>
    <property type="molecule type" value="Genomic_DNA"/>
</dbReference>
<sequence length="278" mass="31317">MRSFEPFNLCSYRLSLPLAVLIVAWIAAVLAPSAVASTGVDAPVNTIRVAYIEFPPITYRNDRGEPAGDVVDITRKVAREAGYELELIYLPVARAYLYVRNGTIDMLMALTDIPGLKGDILESWVSPTPVVLSAWYLDKMAPIDHLDQFRNKTVILISGYTYAGLRDWLLSQADIRITEAPNHRSALNMLKRNRGDYLLDYRQPVRDILVHPTDADVRESEIRSRHGAWLFSLANPRAAVLREAFDEAYVRLAERGEVPPVEPFQKTYVVPGFPAAYR</sequence>
<protein>
    <submittedName>
        <fullName evidence="4">Transporter substrate-binding domain-containing protein</fullName>
    </submittedName>
</protein>
<dbReference type="RefSeq" id="WP_206557359.1">
    <property type="nucleotide sequence ID" value="NZ_JAFKDB010000012.1"/>
</dbReference>
<comment type="similarity">
    <text evidence="1">Belongs to the bacterial solute-binding protein 3 family.</text>
</comment>